<feature type="binding site" evidence="2">
    <location>
        <position position="42"/>
    </location>
    <ligand>
        <name>Mg(2+)</name>
        <dbReference type="ChEBI" id="CHEBI:18420"/>
        <label>3</label>
    </ligand>
</feature>
<feature type="domain" description="PurM-like N-terminal" evidence="3">
    <location>
        <begin position="40"/>
        <end position="153"/>
    </location>
</feature>
<accession>A0A8J7J3B7</accession>
<evidence type="ECO:0000313" key="5">
    <source>
        <dbReference type="Proteomes" id="UP000610931"/>
    </source>
</evidence>
<feature type="binding site" evidence="2">
    <location>
        <position position="291"/>
    </location>
    <ligand>
        <name>substrate</name>
    </ligand>
</feature>
<feature type="binding site" evidence="2">
    <location>
        <position position="135"/>
    </location>
    <ligand>
        <name>Mg(2+)</name>
        <dbReference type="ChEBI" id="CHEBI:18420"/>
        <label>1</label>
    </ligand>
</feature>
<keyword evidence="2" id="KW-0067">ATP-binding</keyword>
<dbReference type="Gene3D" id="3.30.1330.10">
    <property type="entry name" value="PurM-like, N-terminal domain"/>
    <property type="match status" value="1"/>
</dbReference>
<dbReference type="SUPFAM" id="SSF55326">
    <property type="entry name" value="PurM N-terminal domain-like"/>
    <property type="match status" value="1"/>
</dbReference>
<reference evidence="4" key="1">
    <citation type="submission" date="2020-12" db="EMBL/GenBank/DDBJ databases">
        <title>Snuella sp. nov., isolated from sediment in Incheon.</title>
        <authorList>
            <person name="Kim W."/>
        </authorList>
    </citation>
    <scope>NUCLEOTIDE SEQUENCE</scope>
    <source>
        <strain evidence="4">CAU 1569</strain>
    </source>
</reference>
<organism evidence="4 5">
    <name type="scientific">Snuella sedimenti</name>
    <dbReference type="NCBI Taxonomy" id="2798802"/>
    <lineage>
        <taxon>Bacteria</taxon>
        <taxon>Pseudomonadati</taxon>
        <taxon>Bacteroidota</taxon>
        <taxon>Flavobacteriia</taxon>
        <taxon>Flavobacteriales</taxon>
        <taxon>Flavobacteriaceae</taxon>
        <taxon>Snuella</taxon>
    </lineage>
</organism>
<dbReference type="GO" id="GO:0005524">
    <property type="term" value="F:ATP binding"/>
    <property type="evidence" value="ECO:0007669"/>
    <property type="project" value="UniProtKB-UniRule"/>
</dbReference>
<feature type="binding site" evidence="2">
    <location>
        <position position="58"/>
    </location>
    <ligand>
        <name>Mg(2+)</name>
        <dbReference type="ChEBI" id="CHEBI:18420"/>
        <label>1</label>
    </ligand>
</feature>
<comment type="miscellaneous">
    <text evidence="2">Reaction mechanism of ThiL seems to utilize a direct, inline transfer of the gamma-phosphate of ATP to TMP rather than a phosphorylated enzyme intermediate.</text>
</comment>
<feature type="binding site" evidence="2">
    <location>
        <position position="57"/>
    </location>
    <ligand>
        <name>Mg(2+)</name>
        <dbReference type="ChEBI" id="CHEBI:18420"/>
        <label>1</label>
    </ligand>
</feature>
<dbReference type="Proteomes" id="UP000610931">
    <property type="component" value="Unassembled WGS sequence"/>
</dbReference>
<name>A0A8J7J3B7_9FLAO</name>
<comment type="pathway">
    <text evidence="2">Cofactor biosynthesis; thiamine diphosphate biosynthesis; thiamine diphosphate from thiamine phosphate: step 1/1.</text>
</comment>
<comment type="similarity">
    <text evidence="2">Belongs to the thiamine-monophosphate kinase family.</text>
</comment>
<dbReference type="GO" id="GO:0000287">
    <property type="term" value="F:magnesium ion binding"/>
    <property type="evidence" value="ECO:0007669"/>
    <property type="project" value="UniProtKB-UniRule"/>
</dbReference>
<proteinExistence type="inferred from homology"/>
<dbReference type="AlphaFoldDB" id="A0A8J7J3B7"/>
<dbReference type="HAMAP" id="MF_02128">
    <property type="entry name" value="TMP_kinase"/>
    <property type="match status" value="1"/>
</dbReference>
<evidence type="ECO:0000313" key="4">
    <source>
        <dbReference type="EMBL" id="MBJ6367598.1"/>
    </source>
</evidence>
<dbReference type="InterPro" id="IPR016188">
    <property type="entry name" value="PurM-like_N"/>
</dbReference>
<evidence type="ECO:0000259" key="3">
    <source>
        <dbReference type="Pfam" id="PF00586"/>
    </source>
</evidence>
<dbReference type="InterPro" id="IPR036676">
    <property type="entry name" value="PurM-like_C_sf"/>
</dbReference>
<keyword evidence="1 2" id="KW-0784">Thiamine biosynthesis</keyword>
<feature type="binding site" evidence="2">
    <location>
        <position position="58"/>
    </location>
    <ligand>
        <name>Mg(2+)</name>
        <dbReference type="ChEBI" id="CHEBI:18420"/>
        <label>2</label>
    </ligand>
</feature>
<keyword evidence="2" id="KW-0460">Magnesium</keyword>
<dbReference type="PANTHER" id="PTHR30270:SF0">
    <property type="entry name" value="THIAMINE-MONOPHOSPHATE KINASE"/>
    <property type="match status" value="1"/>
</dbReference>
<dbReference type="GO" id="GO:0009228">
    <property type="term" value="P:thiamine biosynthetic process"/>
    <property type="evidence" value="ECO:0007669"/>
    <property type="project" value="UniProtKB-KW"/>
</dbReference>
<feature type="binding site" evidence="2">
    <location>
        <position position="56"/>
    </location>
    <ligand>
        <name>Mg(2+)</name>
        <dbReference type="ChEBI" id="CHEBI:18420"/>
        <label>4</label>
    </ligand>
</feature>
<evidence type="ECO:0000256" key="1">
    <source>
        <dbReference type="ARBA" id="ARBA00022977"/>
    </source>
</evidence>
<comment type="catalytic activity">
    <reaction evidence="2">
        <text>thiamine phosphate + ATP = thiamine diphosphate + ADP</text>
        <dbReference type="Rhea" id="RHEA:15913"/>
        <dbReference type="ChEBI" id="CHEBI:30616"/>
        <dbReference type="ChEBI" id="CHEBI:37575"/>
        <dbReference type="ChEBI" id="CHEBI:58937"/>
        <dbReference type="ChEBI" id="CHEBI:456216"/>
        <dbReference type="EC" id="2.7.4.16"/>
    </reaction>
</comment>
<comment type="function">
    <text evidence="2">Catalyzes the ATP-dependent phosphorylation of thiamine-monophosphate (TMP) to form thiamine-pyrophosphate (TPP), the active form of vitamin B1.</text>
</comment>
<keyword evidence="2" id="KW-0547">Nucleotide-binding</keyword>
<feature type="binding site" evidence="2">
    <location>
        <position position="343"/>
    </location>
    <ligand>
        <name>substrate</name>
    </ligand>
</feature>
<dbReference type="NCBIfam" id="TIGR01379">
    <property type="entry name" value="thiL"/>
    <property type="match status" value="1"/>
</dbReference>
<sequence length="348" mass="38098">MIEDKNQQRTQLSDLGEFGLIDHLTGNFKITQSSTIKGIGDDAAVLEFKNKQIVVSTDLLVEGVHFDLSYMPLKHLGYKAVVVNLSDVYAMNAKATQITVSIAVSNRFPLEALEDLYAGIETAARIYNIDVVGGDTTSSNKGLLISVTAVGEVDSGDVVYRNGAKPNDLLVVTGDLGGAYMGLQVLEREKEVFKVNPNNQPDLDLYSYIIERQLKPEARKDIVKLLADLEVKPTAMIDISDGLSSEIMHICTQSKVGCDLYEEKIPLDPQVISTCEEFNVDSTTVALNGGEDYELLFTISQDDYPKIKANPNFSVIGHIKEASAGLHLVTRADARIPIKAQGWKNFNA</sequence>
<dbReference type="Pfam" id="PF00586">
    <property type="entry name" value="AIRS"/>
    <property type="match status" value="1"/>
</dbReference>
<gene>
    <name evidence="2 4" type="primary">thiL</name>
    <name evidence="4" type="ORF">JF259_05805</name>
</gene>
<feature type="binding site" evidence="2">
    <location>
        <position position="238"/>
    </location>
    <ligand>
        <name>Mg(2+)</name>
        <dbReference type="ChEBI" id="CHEBI:18420"/>
        <label>3</label>
    </ligand>
</feature>
<feature type="binding site" evidence="2">
    <location>
        <position position="87"/>
    </location>
    <ligand>
        <name>Mg(2+)</name>
        <dbReference type="ChEBI" id="CHEBI:18420"/>
        <label>3</label>
    </ligand>
</feature>
<feature type="binding site" evidence="2">
    <location>
        <position position="65"/>
    </location>
    <ligand>
        <name>substrate</name>
    </ligand>
</feature>
<dbReference type="InterPro" id="IPR036921">
    <property type="entry name" value="PurM-like_N_sf"/>
</dbReference>
<feature type="binding site" evidence="2">
    <location>
        <position position="42"/>
    </location>
    <ligand>
        <name>Mg(2+)</name>
        <dbReference type="ChEBI" id="CHEBI:18420"/>
        <label>4</label>
    </ligand>
</feature>
<keyword evidence="2 4" id="KW-0808">Transferase</keyword>
<feature type="binding site" evidence="2">
    <location>
        <begin position="134"/>
        <end position="135"/>
    </location>
    <ligand>
        <name>ATP</name>
        <dbReference type="ChEBI" id="CHEBI:30616"/>
    </ligand>
</feature>
<feature type="binding site" evidence="2">
    <location>
        <position position="240"/>
    </location>
    <ligand>
        <name>ATP</name>
        <dbReference type="ChEBI" id="CHEBI:30616"/>
    </ligand>
</feature>
<feature type="binding site" evidence="2">
    <location>
        <position position="87"/>
    </location>
    <ligand>
        <name>Mg(2+)</name>
        <dbReference type="ChEBI" id="CHEBI:18420"/>
        <label>4</label>
    </ligand>
</feature>
<dbReference type="PIRSF" id="PIRSF005303">
    <property type="entry name" value="Thiam_monoph_kin"/>
    <property type="match status" value="1"/>
</dbReference>
<comment type="caution">
    <text evidence="4">The sequence shown here is derived from an EMBL/GenBank/DDBJ whole genome shotgun (WGS) entry which is preliminary data.</text>
</comment>
<dbReference type="SUPFAM" id="SSF56042">
    <property type="entry name" value="PurM C-terminal domain-like"/>
    <property type="match status" value="1"/>
</dbReference>
<dbReference type="PANTHER" id="PTHR30270">
    <property type="entry name" value="THIAMINE-MONOPHOSPHATE KINASE"/>
    <property type="match status" value="1"/>
</dbReference>
<feature type="binding site" evidence="2">
    <location>
        <position position="117"/>
    </location>
    <ligand>
        <name>ATP</name>
        <dbReference type="ChEBI" id="CHEBI:30616"/>
    </ligand>
</feature>
<keyword evidence="2 4" id="KW-0418">Kinase</keyword>
<dbReference type="UniPathway" id="UPA00060">
    <property type="reaction ID" value="UER00142"/>
</dbReference>
<feature type="binding site" evidence="2">
    <location>
        <position position="161"/>
    </location>
    <ligand>
        <name>ATP</name>
        <dbReference type="ChEBI" id="CHEBI:30616"/>
    </ligand>
</feature>
<protein>
    <recommendedName>
        <fullName evidence="2">Thiamine-monophosphate kinase</fullName>
        <shortName evidence="2">TMP kinase</shortName>
        <shortName evidence="2">Thiamine-phosphate kinase</shortName>
        <ecNumber evidence="2">2.7.4.16</ecNumber>
    </recommendedName>
</protein>
<dbReference type="GO" id="GO:0009030">
    <property type="term" value="F:thiamine-phosphate kinase activity"/>
    <property type="evidence" value="ECO:0007669"/>
    <property type="project" value="UniProtKB-UniRule"/>
</dbReference>
<feature type="binding site" evidence="2">
    <location>
        <position position="87"/>
    </location>
    <ligand>
        <name>Mg(2+)</name>
        <dbReference type="ChEBI" id="CHEBI:18420"/>
        <label>2</label>
    </ligand>
</feature>
<dbReference type="EC" id="2.7.4.16" evidence="2"/>
<dbReference type="RefSeq" id="WP_199114364.1">
    <property type="nucleotide sequence ID" value="NZ_JAELVQ010000005.1"/>
</dbReference>
<dbReference type="GO" id="GO:0009229">
    <property type="term" value="P:thiamine diphosphate biosynthetic process"/>
    <property type="evidence" value="ECO:0007669"/>
    <property type="project" value="UniProtKB-UniRule"/>
</dbReference>
<feature type="binding site" evidence="2">
    <location>
        <position position="241"/>
    </location>
    <ligand>
        <name>Mg(2+)</name>
        <dbReference type="ChEBI" id="CHEBI:18420"/>
        <label>5</label>
    </ligand>
</feature>
<dbReference type="InterPro" id="IPR006283">
    <property type="entry name" value="ThiL-like"/>
</dbReference>
<dbReference type="EMBL" id="JAELVQ010000005">
    <property type="protein sequence ID" value="MBJ6367598.1"/>
    <property type="molecule type" value="Genomic_DNA"/>
</dbReference>
<keyword evidence="2" id="KW-0479">Metal-binding</keyword>
<dbReference type="Gene3D" id="3.90.650.10">
    <property type="entry name" value="PurM-like C-terminal domain"/>
    <property type="match status" value="1"/>
</dbReference>
<evidence type="ECO:0000256" key="2">
    <source>
        <dbReference type="HAMAP-Rule" id="MF_02128"/>
    </source>
</evidence>
<keyword evidence="5" id="KW-1185">Reference proteome</keyword>
<dbReference type="CDD" id="cd02194">
    <property type="entry name" value="ThiL"/>
    <property type="match status" value="1"/>
</dbReference>